<dbReference type="SMART" id="SM00387">
    <property type="entry name" value="HATPase_c"/>
    <property type="match status" value="1"/>
</dbReference>
<dbReference type="InterPro" id="IPR036890">
    <property type="entry name" value="HATPase_C_sf"/>
</dbReference>
<comment type="subcellular location">
    <subcellularLocation>
        <location evidence="2">Membrane</location>
    </subcellularLocation>
</comment>
<evidence type="ECO:0000256" key="2">
    <source>
        <dbReference type="ARBA" id="ARBA00004370"/>
    </source>
</evidence>
<feature type="domain" description="HAMP" evidence="12">
    <location>
        <begin position="162"/>
        <end position="215"/>
    </location>
</feature>
<dbReference type="PANTHER" id="PTHR45436:SF16">
    <property type="entry name" value="HISTIDINE KINASE"/>
    <property type="match status" value="1"/>
</dbReference>
<dbReference type="GO" id="GO:0005886">
    <property type="term" value="C:plasma membrane"/>
    <property type="evidence" value="ECO:0007669"/>
    <property type="project" value="TreeGrafter"/>
</dbReference>
<comment type="caution">
    <text evidence="13">The sequence shown here is derived from an EMBL/GenBank/DDBJ whole genome shotgun (WGS) entry which is preliminary data.</text>
</comment>
<protein>
    <recommendedName>
        <fullName evidence="3">histidine kinase</fullName>
        <ecNumber evidence="3">2.7.13.3</ecNumber>
    </recommendedName>
</protein>
<keyword evidence="8 10" id="KW-1133">Transmembrane helix</keyword>
<evidence type="ECO:0000256" key="4">
    <source>
        <dbReference type="ARBA" id="ARBA00022553"/>
    </source>
</evidence>
<feature type="transmembrane region" description="Helical" evidence="10">
    <location>
        <begin position="12"/>
        <end position="35"/>
    </location>
</feature>
<name>S7ULT3_DESML</name>
<evidence type="ECO:0000259" key="12">
    <source>
        <dbReference type="PROSITE" id="PS50885"/>
    </source>
</evidence>
<evidence type="ECO:0000313" key="14">
    <source>
        <dbReference type="Proteomes" id="UP000014977"/>
    </source>
</evidence>
<dbReference type="STRING" id="897.B2D07_12885"/>
<dbReference type="InterPro" id="IPR005467">
    <property type="entry name" value="His_kinase_dom"/>
</dbReference>
<dbReference type="PROSITE" id="PS50109">
    <property type="entry name" value="HIS_KIN"/>
    <property type="match status" value="1"/>
</dbReference>
<dbReference type="InterPro" id="IPR003661">
    <property type="entry name" value="HisK_dim/P_dom"/>
</dbReference>
<dbReference type="InterPro" id="IPR050428">
    <property type="entry name" value="TCS_sensor_his_kinase"/>
</dbReference>
<evidence type="ECO:0000256" key="9">
    <source>
        <dbReference type="ARBA" id="ARBA00023012"/>
    </source>
</evidence>
<dbReference type="PANTHER" id="PTHR45436">
    <property type="entry name" value="SENSOR HISTIDINE KINASE YKOH"/>
    <property type="match status" value="1"/>
</dbReference>
<dbReference type="InterPro" id="IPR003660">
    <property type="entry name" value="HAMP_dom"/>
</dbReference>
<dbReference type="Pfam" id="PF02518">
    <property type="entry name" value="HATPase_c"/>
    <property type="match status" value="1"/>
</dbReference>
<gene>
    <name evidence="13" type="ORF">dsmv_0837</name>
</gene>
<feature type="transmembrane region" description="Helical" evidence="10">
    <location>
        <begin position="136"/>
        <end position="156"/>
    </location>
</feature>
<dbReference type="SMART" id="SM00304">
    <property type="entry name" value="HAMP"/>
    <property type="match status" value="1"/>
</dbReference>
<dbReference type="CDD" id="cd06225">
    <property type="entry name" value="HAMP"/>
    <property type="match status" value="1"/>
</dbReference>
<dbReference type="PROSITE" id="PS50885">
    <property type="entry name" value="HAMP"/>
    <property type="match status" value="1"/>
</dbReference>
<evidence type="ECO:0000256" key="1">
    <source>
        <dbReference type="ARBA" id="ARBA00000085"/>
    </source>
</evidence>
<dbReference type="AlphaFoldDB" id="S7ULT3"/>
<dbReference type="GO" id="GO:0000155">
    <property type="term" value="F:phosphorelay sensor kinase activity"/>
    <property type="evidence" value="ECO:0007669"/>
    <property type="project" value="InterPro"/>
</dbReference>
<keyword evidence="10" id="KW-0472">Membrane</keyword>
<dbReference type="RefSeq" id="WP_020878420.1">
    <property type="nucleotide sequence ID" value="NZ_ATHJ01000127.1"/>
</dbReference>
<evidence type="ECO:0000256" key="8">
    <source>
        <dbReference type="ARBA" id="ARBA00022989"/>
    </source>
</evidence>
<dbReference type="SUPFAM" id="SSF158472">
    <property type="entry name" value="HAMP domain-like"/>
    <property type="match status" value="1"/>
</dbReference>
<dbReference type="Pfam" id="PF00672">
    <property type="entry name" value="HAMP"/>
    <property type="match status" value="1"/>
</dbReference>
<evidence type="ECO:0000256" key="3">
    <source>
        <dbReference type="ARBA" id="ARBA00012438"/>
    </source>
</evidence>
<dbReference type="OrthoDB" id="9121563at2"/>
<dbReference type="InterPro" id="IPR003594">
    <property type="entry name" value="HATPase_dom"/>
</dbReference>
<dbReference type="EMBL" id="ATHJ01000127">
    <property type="protein sequence ID" value="EPR33298.1"/>
    <property type="molecule type" value="Genomic_DNA"/>
</dbReference>
<comment type="catalytic activity">
    <reaction evidence="1">
        <text>ATP + protein L-histidine = ADP + protein N-phospho-L-histidine.</text>
        <dbReference type="EC" id="2.7.13.3"/>
    </reaction>
</comment>
<keyword evidence="7 13" id="KW-0418">Kinase</keyword>
<dbReference type="Proteomes" id="UP000014977">
    <property type="component" value="Unassembled WGS sequence"/>
</dbReference>
<evidence type="ECO:0000256" key="7">
    <source>
        <dbReference type="ARBA" id="ARBA00022777"/>
    </source>
</evidence>
<feature type="domain" description="Histidine kinase" evidence="11">
    <location>
        <begin position="223"/>
        <end position="412"/>
    </location>
</feature>
<organism evidence="13 14">
    <name type="scientific">Desulfococcus multivorans DSM 2059</name>
    <dbReference type="NCBI Taxonomy" id="1121405"/>
    <lineage>
        <taxon>Bacteria</taxon>
        <taxon>Pseudomonadati</taxon>
        <taxon>Thermodesulfobacteriota</taxon>
        <taxon>Desulfobacteria</taxon>
        <taxon>Desulfobacterales</taxon>
        <taxon>Desulfococcaceae</taxon>
        <taxon>Desulfococcus</taxon>
    </lineage>
</organism>
<dbReference type="SUPFAM" id="SSF47384">
    <property type="entry name" value="Homodimeric domain of signal transducing histidine kinase"/>
    <property type="match status" value="1"/>
</dbReference>
<dbReference type="EC" id="2.7.13.3" evidence="3"/>
<dbReference type="Gene3D" id="6.10.340.10">
    <property type="match status" value="1"/>
</dbReference>
<evidence type="ECO:0000256" key="10">
    <source>
        <dbReference type="SAM" id="Phobius"/>
    </source>
</evidence>
<keyword evidence="9" id="KW-0902">Two-component regulatory system</keyword>
<reference evidence="13 14" key="1">
    <citation type="journal article" date="2013" name="Genome Announc.">
        <title>Draft genome sequences for three mercury-methylating, sulfate-reducing bacteria.</title>
        <authorList>
            <person name="Brown S.D."/>
            <person name="Hurt R.A.Jr."/>
            <person name="Gilmour C.C."/>
            <person name="Elias D.A."/>
        </authorList>
    </citation>
    <scope>NUCLEOTIDE SEQUENCE [LARGE SCALE GENOMIC DNA]</scope>
    <source>
        <strain evidence="13 14">DSM 2059</strain>
    </source>
</reference>
<sequence>MTRRSKTLRSRIVFYVCGYLAVLLIVYSAGISGMLKISEDLAFNRQLSEIADRVARHVEEHGEIPAHLPFHISAYIDISTVPQTLKAFVTHRSPGVFEVADDTDYHAAIIPILSTGQKLFVFYDVSSIETNDWFEYYILIALIGIGAGIFILGWLLTRSLSNRILNPLSELAEAVQSISPDEPASELSAFNSPDEIGMLSEKINQLLKRISDFTRREREFTSHASHELRTPVSVIKTAVEILRRRTKESDSGIVQPLARIERSVTDIEMLINTFLMLARQGHGTDSDEASDLKQVAEHVVETYRYLLESKPVEVNILAPDAFSIKAPESLVTISLGNLVRNAFAYTMEGSVEIIVSPDRISVSDSGPGMDDTGRKSGIGLTIVERLCERMNWQFTISGTPGKGTRVDLIFSS</sequence>
<dbReference type="SUPFAM" id="SSF55874">
    <property type="entry name" value="ATPase domain of HSP90 chaperone/DNA topoisomerase II/histidine kinase"/>
    <property type="match status" value="1"/>
</dbReference>
<proteinExistence type="predicted"/>
<evidence type="ECO:0000256" key="5">
    <source>
        <dbReference type="ARBA" id="ARBA00022679"/>
    </source>
</evidence>
<keyword evidence="6 10" id="KW-0812">Transmembrane</keyword>
<keyword evidence="4" id="KW-0597">Phosphoprotein</keyword>
<keyword evidence="5" id="KW-0808">Transferase</keyword>
<keyword evidence="14" id="KW-1185">Reference proteome</keyword>
<evidence type="ECO:0000313" key="13">
    <source>
        <dbReference type="EMBL" id="EPR33298.1"/>
    </source>
</evidence>
<dbReference type="CDD" id="cd00082">
    <property type="entry name" value="HisKA"/>
    <property type="match status" value="1"/>
</dbReference>
<dbReference type="Pfam" id="PF00512">
    <property type="entry name" value="HisKA"/>
    <property type="match status" value="1"/>
</dbReference>
<dbReference type="Gene3D" id="1.10.287.130">
    <property type="match status" value="1"/>
</dbReference>
<dbReference type="InterPro" id="IPR036097">
    <property type="entry name" value="HisK_dim/P_sf"/>
</dbReference>
<accession>S7ULT3</accession>
<evidence type="ECO:0000256" key="6">
    <source>
        <dbReference type="ARBA" id="ARBA00022692"/>
    </source>
</evidence>
<dbReference type="Gene3D" id="3.30.565.10">
    <property type="entry name" value="Histidine kinase-like ATPase, C-terminal domain"/>
    <property type="match status" value="1"/>
</dbReference>
<evidence type="ECO:0000259" key="11">
    <source>
        <dbReference type="PROSITE" id="PS50109"/>
    </source>
</evidence>
<dbReference type="SMART" id="SM00388">
    <property type="entry name" value="HisKA"/>
    <property type="match status" value="1"/>
</dbReference>
<dbReference type="eggNOG" id="COG0642">
    <property type="taxonomic scope" value="Bacteria"/>
</dbReference>
<dbReference type="eggNOG" id="COG2770">
    <property type="taxonomic scope" value="Bacteria"/>
</dbReference>